<dbReference type="EC" id="3.6.4.13" evidence="12"/>
<evidence type="ECO:0000259" key="10">
    <source>
        <dbReference type="PROSITE" id="PS51194"/>
    </source>
</evidence>
<dbReference type="Gene3D" id="6.10.250.710">
    <property type="match status" value="1"/>
</dbReference>
<evidence type="ECO:0000256" key="1">
    <source>
        <dbReference type="ARBA" id="ARBA00022741"/>
    </source>
</evidence>
<dbReference type="PROSITE" id="PS51192">
    <property type="entry name" value="HELICASE_ATP_BIND_1"/>
    <property type="match status" value="1"/>
</dbReference>
<sequence length="529" mass="58125">MEFSAFPLKAEVLAALQAKGFSTPTPIQAAALPLALEGRDILGQARTGTGKTLAFALPIANRLEPSRERGRSPRAFVLTPTRELALQVAKELEWVASDLVVVSVYGGTGYGKQAEALKRGCDVVVATPGRAIDYLEQGILDLSKVEIAVLDEADEMLSMGFEEDVEKLLQHTPEERQTLLFSATVPAWAKRLADRYLKNFVHVNVIKDERVSYEELALQAPLQTRLSTLADLLYAYAPERSIVFTRTKAEADEVALGLQGRALAAAAIHGDMSQRERELVMGRFRSGQDTILVATDVAARGLDIPEVDLVVHYRLPEQTESYQHRSGRTGRAGRSGRVIALYGPRERRELEQLEREVGRRFRRINPPTPEEVMEAKWKGLLHRLSGQPAADRALWREYAARLVAEGELEAVAGMLALLLGGAPAPRSLITGEEGLVTVKLTGGRLSVPRVVAVLKKAGAGRIGRILLTESAAYLDLQSDELEAIQSKLTEFHLSRAHDIPAEAGAGQREERPRGSRPSESRERRRPVAR</sequence>
<evidence type="ECO:0000313" key="13">
    <source>
        <dbReference type="Proteomes" id="UP000265341"/>
    </source>
</evidence>
<keyword evidence="1 7" id="KW-0547">Nucleotide-binding</keyword>
<dbReference type="EMBL" id="QWLA01000003">
    <property type="protein sequence ID" value="RIH89459.1"/>
    <property type="molecule type" value="Genomic_DNA"/>
</dbReference>
<keyword evidence="13" id="KW-1185">Reference proteome</keyword>
<organism evidence="12 13">
    <name type="scientific">Calidithermus roseus</name>
    <dbReference type="NCBI Taxonomy" id="1644118"/>
    <lineage>
        <taxon>Bacteria</taxon>
        <taxon>Thermotogati</taxon>
        <taxon>Deinococcota</taxon>
        <taxon>Deinococci</taxon>
        <taxon>Thermales</taxon>
        <taxon>Thermaceae</taxon>
        <taxon>Calidithermus</taxon>
    </lineage>
</organism>
<name>A0A399F2F8_9DEIN</name>
<dbReference type="PROSITE" id="PS51195">
    <property type="entry name" value="Q_MOTIF"/>
    <property type="match status" value="1"/>
</dbReference>
<dbReference type="InterPro" id="IPR048768">
    <property type="entry name" value="Hera-like_DD"/>
</dbReference>
<dbReference type="InterPro" id="IPR014014">
    <property type="entry name" value="RNA_helicase_DEAD_Q_motif"/>
</dbReference>
<feature type="region of interest" description="Disordered" evidence="8">
    <location>
        <begin position="497"/>
        <end position="529"/>
    </location>
</feature>
<keyword evidence="3 7" id="KW-0347">Helicase</keyword>
<evidence type="ECO:0000256" key="3">
    <source>
        <dbReference type="ARBA" id="ARBA00022806"/>
    </source>
</evidence>
<dbReference type="Pfam" id="PF22231">
    <property type="entry name" value="Hera_RBD"/>
    <property type="match status" value="1"/>
</dbReference>
<dbReference type="Pfam" id="PF21591">
    <property type="entry name" value="Hera_DD"/>
    <property type="match status" value="1"/>
</dbReference>
<dbReference type="GO" id="GO:0016787">
    <property type="term" value="F:hydrolase activity"/>
    <property type="evidence" value="ECO:0007669"/>
    <property type="project" value="UniProtKB-KW"/>
</dbReference>
<evidence type="ECO:0000313" key="12">
    <source>
        <dbReference type="EMBL" id="RIH89459.1"/>
    </source>
</evidence>
<dbReference type="PROSITE" id="PS00039">
    <property type="entry name" value="DEAD_ATP_HELICASE"/>
    <property type="match status" value="1"/>
</dbReference>
<evidence type="ECO:0000259" key="11">
    <source>
        <dbReference type="PROSITE" id="PS51195"/>
    </source>
</evidence>
<evidence type="ECO:0000256" key="4">
    <source>
        <dbReference type="ARBA" id="ARBA00022840"/>
    </source>
</evidence>
<dbReference type="GO" id="GO:0003676">
    <property type="term" value="F:nucleic acid binding"/>
    <property type="evidence" value="ECO:0007669"/>
    <property type="project" value="InterPro"/>
</dbReference>
<dbReference type="AlphaFoldDB" id="A0A399F2F8"/>
<keyword evidence="4 7" id="KW-0067">ATP-binding</keyword>
<dbReference type="InterPro" id="IPR054525">
    <property type="entry name" value="Hera_RBD"/>
</dbReference>
<dbReference type="CDD" id="cd18787">
    <property type="entry name" value="SF2_C_DEAD"/>
    <property type="match status" value="1"/>
</dbReference>
<dbReference type="SUPFAM" id="SSF52540">
    <property type="entry name" value="P-loop containing nucleoside triphosphate hydrolases"/>
    <property type="match status" value="1"/>
</dbReference>
<dbReference type="InterPro" id="IPR011545">
    <property type="entry name" value="DEAD/DEAH_box_helicase_dom"/>
</dbReference>
<comment type="similarity">
    <text evidence="5 7">Belongs to the DEAD box helicase family.</text>
</comment>
<dbReference type="InterPro" id="IPR001650">
    <property type="entry name" value="Helicase_C-like"/>
</dbReference>
<dbReference type="Gene3D" id="3.40.50.300">
    <property type="entry name" value="P-loop containing nucleotide triphosphate hydrolases"/>
    <property type="match status" value="2"/>
</dbReference>
<gene>
    <name evidence="12" type="primary">cshA</name>
    <name evidence="12" type="ORF">Mrose_00360</name>
</gene>
<keyword evidence="2 7" id="KW-0378">Hydrolase</keyword>
<comment type="caution">
    <text evidence="12">The sequence shown here is derived from an EMBL/GenBank/DDBJ whole genome shotgun (WGS) entry which is preliminary data.</text>
</comment>
<feature type="domain" description="Helicase C-terminal" evidence="10">
    <location>
        <begin position="228"/>
        <end position="373"/>
    </location>
</feature>
<dbReference type="GO" id="GO:0005829">
    <property type="term" value="C:cytosol"/>
    <property type="evidence" value="ECO:0007669"/>
    <property type="project" value="TreeGrafter"/>
</dbReference>
<evidence type="ECO:0000256" key="8">
    <source>
        <dbReference type="SAM" id="MobiDB-lite"/>
    </source>
</evidence>
<feature type="domain" description="Helicase ATP-binding" evidence="9">
    <location>
        <begin position="32"/>
        <end position="203"/>
    </location>
</feature>
<dbReference type="InterPro" id="IPR044742">
    <property type="entry name" value="DEAD/DEAH_RhlB"/>
</dbReference>
<dbReference type="InterPro" id="IPR000629">
    <property type="entry name" value="RNA-helicase_DEAD-box_CS"/>
</dbReference>
<dbReference type="GO" id="GO:0003724">
    <property type="term" value="F:RNA helicase activity"/>
    <property type="evidence" value="ECO:0007669"/>
    <property type="project" value="UniProtKB-EC"/>
</dbReference>
<evidence type="ECO:0000256" key="6">
    <source>
        <dbReference type="PROSITE-ProRule" id="PRU00552"/>
    </source>
</evidence>
<dbReference type="Proteomes" id="UP000265341">
    <property type="component" value="Unassembled WGS sequence"/>
</dbReference>
<dbReference type="CDD" id="cd00268">
    <property type="entry name" value="DEADc"/>
    <property type="match status" value="1"/>
</dbReference>
<dbReference type="Gene3D" id="3.30.70.1800">
    <property type="match status" value="1"/>
</dbReference>
<dbReference type="GO" id="GO:0005524">
    <property type="term" value="F:ATP binding"/>
    <property type="evidence" value="ECO:0007669"/>
    <property type="project" value="UniProtKB-KW"/>
</dbReference>
<feature type="compositionally biased region" description="Basic and acidic residues" evidence="8">
    <location>
        <begin position="507"/>
        <end position="522"/>
    </location>
</feature>
<reference evidence="12 13" key="1">
    <citation type="submission" date="2018-08" db="EMBL/GenBank/DDBJ databases">
        <title>Meiothermus roseus NBRC 110900 genome sequencing project.</title>
        <authorList>
            <person name="Da Costa M.S."/>
            <person name="Albuquerque L."/>
            <person name="Raposo P."/>
            <person name="Froufe H.J.C."/>
            <person name="Barroso C.S."/>
            <person name="Egas C."/>
        </authorList>
    </citation>
    <scope>NUCLEOTIDE SEQUENCE [LARGE SCALE GENOMIC DNA]</scope>
    <source>
        <strain evidence="12 13">NBRC 110900</strain>
    </source>
</reference>
<evidence type="ECO:0000256" key="2">
    <source>
        <dbReference type="ARBA" id="ARBA00022801"/>
    </source>
</evidence>
<dbReference type="PROSITE" id="PS51194">
    <property type="entry name" value="HELICASE_CTER"/>
    <property type="match status" value="1"/>
</dbReference>
<accession>A0A399F2F8</accession>
<dbReference type="InterPro" id="IPR050079">
    <property type="entry name" value="DEAD_box_RNA_helicase"/>
</dbReference>
<dbReference type="RefSeq" id="WP_119275714.1">
    <property type="nucleotide sequence ID" value="NZ_QWLA01000003.1"/>
</dbReference>
<dbReference type="PANTHER" id="PTHR47959:SF1">
    <property type="entry name" value="ATP-DEPENDENT RNA HELICASE DBPA"/>
    <property type="match status" value="1"/>
</dbReference>
<dbReference type="SMART" id="SM00487">
    <property type="entry name" value="DEXDc"/>
    <property type="match status" value="1"/>
</dbReference>
<protein>
    <submittedName>
        <fullName evidence="12">DEAD-box ATP-dependent RNA helicase CshA</fullName>
        <ecNumber evidence="12">3.6.4.13</ecNumber>
    </submittedName>
</protein>
<dbReference type="Pfam" id="PF00270">
    <property type="entry name" value="DEAD"/>
    <property type="match status" value="1"/>
</dbReference>
<evidence type="ECO:0000256" key="5">
    <source>
        <dbReference type="ARBA" id="ARBA00038437"/>
    </source>
</evidence>
<dbReference type="InterPro" id="IPR014001">
    <property type="entry name" value="Helicase_ATP-bd"/>
</dbReference>
<dbReference type="SMART" id="SM00490">
    <property type="entry name" value="HELICc"/>
    <property type="match status" value="1"/>
</dbReference>
<dbReference type="Pfam" id="PF00271">
    <property type="entry name" value="Helicase_C"/>
    <property type="match status" value="1"/>
</dbReference>
<dbReference type="OrthoDB" id="9805696at2"/>
<dbReference type="InterPro" id="IPR027417">
    <property type="entry name" value="P-loop_NTPase"/>
</dbReference>
<evidence type="ECO:0000256" key="7">
    <source>
        <dbReference type="RuleBase" id="RU000492"/>
    </source>
</evidence>
<proteinExistence type="inferred from homology"/>
<feature type="domain" description="DEAD-box RNA helicase Q" evidence="11">
    <location>
        <begin position="1"/>
        <end position="29"/>
    </location>
</feature>
<evidence type="ECO:0000259" key="9">
    <source>
        <dbReference type="PROSITE" id="PS51192"/>
    </source>
</evidence>
<feature type="short sequence motif" description="Q motif" evidence="6">
    <location>
        <begin position="1"/>
        <end position="29"/>
    </location>
</feature>
<dbReference type="PANTHER" id="PTHR47959">
    <property type="entry name" value="ATP-DEPENDENT RNA HELICASE RHLE-RELATED"/>
    <property type="match status" value="1"/>
</dbReference>